<keyword evidence="6" id="KW-1185">Reference proteome</keyword>
<comment type="caution">
    <text evidence="5">The sequence shown here is derived from an EMBL/GenBank/DDBJ whole genome shotgun (WGS) entry which is preliminary data.</text>
</comment>
<dbReference type="AlphaFoldDB" id="A0A402AYU2"/>
<dbReference type="OrthoDB" id="156276at2"/>
<dbReference type="Proteomes" id="UP000287188">
    <property type="component" value="Unassembled WGS sequence"/>
</dbReference>
<dbReference type="PANTHER" id="PTHR10724:SF7">
    <property type="entry name" value="SMALL RIBOSOMAL SUBUNIT PROTEIN BS1C"/>
    <property type="match status" value="1"/>
</dbReference>
<feature type="domain" description="S1 motif" evidence="4">
    <location>
        <begin position="135"/>
        <end position="202"/>
    </location>
</feature>
<evidence type="ECO:0000313" key="5">
    <source>
        <dbReference type="EMBL" id="GCE24248.1"/>
    </source>
</evidence>
<dbReference type="Gene3D" id="2.40.50.140">
    <property type="entry name" value="Nucleic acid-binding proteins"/>
    <property type="match status" value="2"/>
</dbReference>
<accession>A0A402AYU2</accession>
<dbReference type="PANTHER" id="PTHR10724">
    <property type="entry name" value="30S RIBOSOMAL PROTEIN S1"/>
    <property type="match status" value="1"/>
</dbReference>
<reference evidence="6" key="1">
    <citation type="submission" date="2018-12" db="EMBL/GenBank/DDBJ databases">
        <title>Tengunoibacter tsumagoiensis gen. nov., sp. nov., Dictyobacter kobayashii sp. nov., D. alpinus sp. nov., and D. joshuensis sp. nov. and description of Dictyobacteraceae fam. nov. within the order Ktedonobacterales isolated from Tengu-no-mugimeshi.</title>
        <authorList>
            <person name="Wang C.M."/>
            <person name="Zheng Y."/>
            <person name="Sakai Y."/>
            <person name="Toyoda A."/>
            <person name="Minakuchi Y."/>
            <person name="Abe K."/>
            <person name="Yokota A."/>
            <person name="Yabe S."/>
        </authorList>
    </citation>
    <scope>NUCLEOTIDE SEQUENCE [LARGE SCALE GENOMIC DNA]</scope>
    <source>
        <strain evidence="6">Uno11</strain>
    </source>
</reference>
<name>A0A402AYU2_9CHLR</name>
<keyword evidence="2" id="KW-0689">Ribosomal protein</keyword>
<dbReference type="InterPro" id="IPR012340">
    <property type="entry name" value="NA-bd_OB-fold"/>
</dbReference>
<dbReference type="GO" id="GO:0003735">
    <property type="term" value="F:structural constituent of ribosome"/>
    <property type="evidence" value="ECO:0007669"/>
    <property type="project" value="TreeGrafter"/>
</dbReference>
<dbReference type="EMBL" id="BIFS01000002">
    <property type="protein sequence ID" value="GCE24248.1"/>
    <property type="molecule type" value="Genomic_DNA"/>
</dbReference>
<dbReference type="Pfam" id="PF00575">
    <property type="entry name" value="S1"/>
    <property type="match status" value="2"/>
</dbReference>
<dbReference type="InterPro" id="IPR003029">
    <property type="entry name" value="S1_domain"/>
</dbReference>
<evidence type="ECO:0000256" key="2">
    <source>
        <dbReference type="ARBA" id="ARBA00022980"/>
    </source>
</evidence>
<protein>
    <recommendedName>
        <fullName evidence="4">S1 motif domain-containing protein</fullName>
    </recommendedName>
</protein>
<dbReference type="GO" id="GO:0006412">
    <property type="term" value="P:translation"/>
    <property type="evidence" value="ECO:0007669"/>
    <property type="project" value="TreeGrafter"/>
</dbReference>
<feature type="domain" description="S1 motif" evidence="4">
    <location>
        <begin position="217"/>
        <end position="284"/>
    </location>
</feature>
<comment type="similarity">
    <text evidence="1">Belongs to the bacterial ribosomal protein bS1 family.</text>
</comment>
<evidence type="ECO:0000256" key="1">
    <source>
        <dbReference type="ARBA" id="ARBA00006767"/>
    </source>
</evidence>
<dbReference type="GO" id="GO:0003729">
    <property type="term" value="F:mRNA binding"/>
    <property type="evidence" value="ECO:0007669"/>
    <property type="project" value="TreeGrafter"/>
</dbReference>
<dbReference type="RefSeq" id="WP_126557496.1">
    <property type="nucleotide sequence ID" value="NZ_BIFS01000002.1"/>
</dbReference>
<keyword evidence="3" id="KW-0687">Ribonucleoprotein</keyword>
<gene>
    <name evidence="5" type="ORF">KDK_80480</name>
</gene>
<dbReference type="SUPFAM" id="SSF50249">
    <property type="entry name" value="Nucleic acid-binding proteins"/>
    <property type="match status" value="2"/>
</dbReference>
<dbReference type="SMART" id="SM00316">
    <property type="entry name" value="S1"/>
    <property type="match status" value="3"/>
</dbReference>
<proteinExistence type="inferred from homology"/>
<dbReference type="GO" id="GO:0022627">
    <property type="term" value="C:cytosolic small ribosomal subunit"/>
    <property type="evidence" value="ECO:0007669"/>
    <property type="project" value="TreeGrafter"/>
</dbReference>
<dbReference type="PROSITE" id="PS50126">
    <property type="entry name" value="S1"/>
    <property type="match status" value="2"/>
</dbReference>
<evidence type="ECO:0000256" key="3">
    <source>
        <dbReference type="ARBA" id="ARBA00023274"/>
    </source>
</evidence>
<dbReference type="InterPro" id="IPR050437">
    <property type="entry name" value="Ribos_protein_bS1-like"/>
</dbReference>
<organism evidence="5 6">
    <name type="scientific">Dictyobacter kobayashii</name>
    <dbReference type="NCBI Taxonomy" id="2014872"/>
    <lineage>
        <taxon>Bacteria</taxon>
        <taxon>Bacillati</taxon>
        <taxon>Chloroflexota</taxon>
        <taxon>Ktedonobacteria</taxon>
        <taxon>Ktedonobacterales</taxon>
        <taxon>Dictyobacteraceae</taxon>
        <taxon>Dictyobacter</taxon>
    </lineage>
</organism>
<evidence type="ECO:0000313" key="6">
    <source>
        <dbReference type="Proteomes" id="UP000287188"/>
    </source>
</evidence>
<sequence>MSEEHADVNPLPEDTWSLLEEHYKNGRPLVGRIVEWLGSQLIVDINGIQGTIENAVLGFTWRVAELTVDEQHLSEEELVQQQLEALKGQQILVTVQAVDRQLHILTLSQQIVTTHPDTPERRRQRQQLLSRLRPGDICKGRITTIHGRHASVDLGGVEGFILPHHISGQQRFIDPWKVVQPGQEVSVMIMEKNKDTLLLSLTYARRRDEVLSKLAPGDTCPGTISALADEGVYVDLGGVLALIPVDQVVSGYITHPADLYHRSQKVVVKLQEITAEKRVTASLVQAD</sequence>
<evidence type="ECO:0000259" key="4">
    <source>
        <dbReference type="PROSITE" id="PS50126"/>
    </source>
</evidence>